<evidence type="ECO:0000313" key="2">
    <source>
        <dbReference type="EMBL" id="ARQ00081.1"/>
    </source>
</evidence>
<evidence type="ECO:0000313" key="3">
    <source>
        <dbReference type="Proteomes" id="UP000194137"/>
    </source>
</evidence>
<proteinExistence type="predicted"/>
<dbReference type="PANTHER" id="PTHR41521">
    <property type="match status" value="1"/>
</dbReference>
<dbReference type="AlphaFoldDB" id="A0A1W6ZSJ7"/>
<dbReference type="Gene3D" id="3.30.70.100">
    <property type="match status" value="1"/>
</dbReference>
<dbReference type="PANTHER" id="PTHR41521:SF4">
    <property type="entry name" value="BLR0684 PROTEIN"/>
    <property type="match status" value="1"/>
</dbReference>
<dbReference type="SUPFAM" id="SSF54909">
    <property type="entry name" value="Dimeric alpha+beta barrel"/>
    <property type="match status" value="1"/>
</dbReference>
<sequence>MPKAYWVSIYKKINDEAKVAAYAKLAGPALTGAGGKFLARGMPAQIYEQGIQQRTVLLEFESVEAAKAAHDSPAYAEALRALGDGCDREIRIIEAVE</sequence>
<accession>A0A1W6ZSJ7</accession>
<dbReference type="InterPro" id="IPR010753">
    <property type="entry name" value="DUF1330"/>
</dbReference>
<dbReference type="Pfam" id="PF07045">
    <property type="entry name" value="DUF1330"/>
    <property type="match status" value="1"/>
</dbReference>
<dbReference type="InterPro" id="IPR011008">
    <property type="entry name" value="Dimeric_a/b-barrel"/>
</dbReference>
<dbReference type="RefSeq" id="WP_086088479.1">
    <property type="nucleotide sequence ID" value="NZ_CP021112.1"/>
</dbReference>
<dbReference type="KEGG" id="psin:CAK95_14050"/>
<dbReference type="EMBL" id="CP021112">
    <property type="protein sequence ID" value="ARQ00081.1"/>
    <property type="molecule type" value="Genomic_DNA"/>
</dbReference>
<dbReference type="Proteomes" id="UP000194137">
    <property type="component" value="Chromosome"/>
</dbReference>
<name>A0A1W6ZSJ7_9HYPH</name>
<protein>
    <recommendedName>
        <fullName evidence="1">DUF1330 domain-containing protein</fullName>
    </recommendedName>
</protein>
<evidence type="ECO:0000259" key="1">
    <source>
        <dbReference type="Pfam" id="PF07045"/>
    </source>
</evidence>
<dbReference type="OrthoDB" id="9806380at2"/>
<organism evidence="2 3">
    <name type="scientific">Pseudorhodoplanes sinuspersici</name>
    <dbReference type="NCBI Taxonomy" id="1235591"/>
    <lineage>
        <taxon>Bacteria</taxon>
        <taxon>Pseudomonadati</taxon>
        <taxon>Pseudomonadota</taxon>
        <taxon>Alphaproteobacteria</taxon>
        <taxon>Hyphomicrobiales</taxon>
        <taxon>Pseudorhodoplanes</taxon>
    </lineage>
</organism>
<gene>
    <name evidence="2" type="ORF">CAK95_14050</name>
</gene>
<dbReference type="STRING" id="1235591.CAK95_14050"/>
<reference evidence="2 3" key="1">
    <citation type="submission" date="2017-05" db="EMBL/GenBank/DDBJ databases">
        <title>Full genome sequence of Pseudorhodoplanes sinuspersici.</title>
        <authorList>
            <person name="Dastgheib S.M.M."/>
            <person name="Shavandi M."/>
            <person name="Tirandaz H."/>
        </authorList>
    </citation>
    <scope>NUCLEOTIDE SEQUENCE [LARGE SCALE GENOMIC DNA]</scope>
    <source>
        <strain evidence="2 3">RIPI110</strain>
    </source>
</reference>
<feature type="domain" description="DUF1330" evidence="1">
    <location>
        <begin position="3"/>
        <end position="96"/>
    </location>
</feature>
<keyword evidence="3" id="KW-1185">Reference proteome</keyword>